<dbReference type="OrthoDB" id="409992at2759"/>
<dbReference type="EMBL" id="KV907495">
    <property type="protein sequence ID" value="OOF99259.1"/>
    <property type="molecule type" value="Genomic_DNA"/>
</dbReference>
<dbReference type="GO" id="GO:0004084">
    <property type="term" value="F:branched-chain-amino-acid transaminase activity"/>
    <property type="evidence" value="ECO:0007669"/>
    <property type="project" value="InterPro"/>
</dbReference>
<feature type="modified residue" description="N6-(pyridoxal phosphate)lysine" evidence="6">
    <location>
        <position position="180"/>
    </location>
</feature>
<dbReference type="Gene3D" id="3.20.10.10">
    <property type="entry name" value="D-amino Acid Aminotransferase, subunit A, domain 2"/>
    <property type="match status" value="1"/>
</dbReference>
<dbReference type="InterPro" id="IPR036038">
    <property type="entry name" value="Aminotransferase-like"/>
</dbReference>
<dbReference type="PANTHER" id="PTHR42825">
    <property type="entry name" value="AMINO ACID AMINOTRANSFERASE"/>
    <property type="match status" value="1"/>
</dbReference>
<dbReference type="Proteomes" id="UP000188318">
    <property type="component" value="Unassembled WGS sequence"/>
</dbReference>
<evidence type="ECO:0000256" key="2">
    <source>
        <dbReference type="ARBA" id="ARBA00009320"/>
    </source>
</evidence>
<keyword evidence="3" id="KW-0032">Aminotransferase</keyword>
<dbReference type="InterPro" id="IPR043131">
    <property type="entry name" value="BCAT-like_N"/>
</dbReference>
<dbReference type="Gene3D" id="3.30.470.10">
    <property type="match status" value="1"/>
</dbReference>
<reference evidence="8" key="1">
    <citation type="journal article" date="2017" name="Genome Biol.">
        <title>Comparative genomics reveals high biological diversity and specific adaptations in the industrially and medically important fungal genus Aspergillus.</title>
        <authorList>
            <person name="de Vries R.P."/>
            <person name="Riley R."/>
            <person name="Wiebenga A."/>
            <person name="Aguilar-Osorio G."/>
            <person name="Amillis S."/>
            <person name="Uchima C.A."/>
            <person name="Anderluh G."/>
            <person name="Asadollahi M."/>
            <person name="Askin M."/>
            <person name="Barry K."/>
            <person name="Battaglia E."/>
            <person name="Bayram O."/>
            <person name="Benocci T."/>
            <person name="Braus-Stromeyer S.A."/>
            <person name="Caldana C."/>
            <person name="Canovas D."/>
            <person name="Cerqueira G.C."/>
            <person name="Chen F."/>
            <person name="Chen W."/>
            <person name="Choi C."/>
            <person name="Clum A."/>
            <person name="Dos Santos R.A."/>
            <person name="Damasio A.R."/>
            <person name="Diallinas G."/>
            <person name="Emri T."/>
            <person name="Fekete E."/>
            <person name="Flipphi M."/>
            <person name="Freyberg S."/>
            <person name="Gallo A."/>
            <person name="Gournas C."/>
            <person name="Habgood R."/>
            <person name="Hainaut M."/>
            <person name="Harispe M.L."/>
            <person name="Henrissat B."/>
            <person name="Hilden K.S."/>
            <person name="Hope R."/>
            <person name="Hossain A."/>
            <person name="Karabika E."/>
            <person name="Karaffa L."/>
            <person name="Karanyi Z."/>
            <person name="Krasevec N."/>
            <person name="Kuo A."/>
            <person name="Kusch H."/>
            <person name="LaButti K."/>
            <person name="Lagendijk E.L."/>
            <person name="Lapidus A."/>
            <person name="Levasseur A."/>
            <person name="Lindquist E."/>
            <person name="Lipzen A."/>
            <person name="Logrieco A.F."/>
            <person name="MacCabe A."/>
            <person name="Maekelae M.R."/>
            <person name="Malavazi I."/>
            <person name="Melin P."/>
            <person name="Meyer V."/>
            <person name="Mielnichuk N."/>
            <person name="Miskei M."/>
            <person name="Molnar A.P."/>
            <person name="Mule G."/>
            <person name="Ngan C.Y."/>
            <person name="Orejas M."/>
            <person name="Orosz E."/>
            <person name="Ouedraogo J.P."/>
            <person name="Overkamp K.M."/>
            <person name="Park H.-S."/>
            <person name="Perrone G."/>
            <person name="Piumi F."/>
            <person name="Punt P.J."/>
            <person name="Ram A.F."/>
            <person name="Ramon A."/>
            <person name="Rauscher S."/>
            <person name="Record E."/>
            <person name="Riano-Pachon D.M."/>
            <person name="Robert V."/>
            <person name="Roehrig J."/>
            <person name="Ruller R."/>
            <person name="Salamov A."/>
            <person name="Salih N.S."/>
            <person name="Samson R.A."/>
            <person name="Sandor E."/>
            <person name="Sanguinetti M."/>
            <person name="Schuetze T."/>
            <person name="Sepcic K."/>
            <person name="Shelest E."/>
            <person name="Sherlock G."/>
            <person name="Sophianopoulou V."/>
            <person name="Squina F.M."/>
            <person name="Sun H."/>
            <person name="Susca A."/>
            <person name="Todd R.B."/>
            <person name="Tsang A."/>
            <person name="Unkles S.E."/>
            <person name="van de Wiele N."/>
            <person name="van Rossen-Uffink D."/>
            <person name="Oliveira J.V."/>
            <person name="Vesth T.C."/>
            <person name="Visser J."/>
            <person name="Yu J.-H."/>
            <person name="Zhou M."/>
            <person name="Andersen M.R."/>
            <person name="Archer D.B."/>
            <person name="Baker S.E."/>
            <person name="Benoit I."/>
            <person name="Brakhage A.A."/>
            <person name="Braus G.H."/>
            <person name="Fischer R."/>
            <person name="Frisvad J.C."/>
            <person name="Goldman G.H."/>
            <person name="Houbraken J."/>
            <person name="Oakley B."/>
            <person name="Pocsi I."/>
            <person name="Scazzocchio C."/>
            <person name="Seiboth B."/>
            <person name="vanKuyk P.A."/>
            <person name="Wortman J."/>
            <person name="Dyer P.S."/>
            <person name="Grigoriev I.V."/>
        </authorList>
    </citation>
    <scope>NUCLEOTIDE SEQUENCE [LARGE SCALE GENOMIC DNA]</scope>
    <source>
        <strain evidence="8">ITEM 5010</strain>
    </source>
</reference>
<dbReference type="OMA" id="LKWSDQA"/>
<dbReference type="AlphaFoldDB" id="A0A1R3RXN6"/>
<evidence type="ECO:0000256" key="1">
    <source>
        <dbReference type="ARBA" id="ARBA00001933"/>
    </source>
</evidence>
<organism evidence="7 8">
    <name type="scientific">Aspergillus carbonarius (strain ITEM 5010)</name>
    <dbReference type="NCBI Taxonomy" id="602072"/>
    <lineage>
        <taxon>Eukaryota</taxon>
        <taxon>Fungi</taxon>
        <taxon>Dikarya</taxon>
        <taxon>Ascomycota</taxon>
        <taxon>Pezizomycotina</taxon>
        <taxon>Eurotiomycetes</taxon>
        <taxon>Eurotiomycetidae</taxon>
        <taxon>Eurotiales</taxon>
        <taxon>Aspergillaceae</taxon>
        <taxon>Aspergillus</taxon>
        <taxon>Aspergillus subgen. Circumdati</taxon>
    </lineage>
</organism>
<dbReference type="InterPro" id="IPR005786">
    <property type="entry name" value="B_amino_transII"/>
</dbReference>
<dbReference type="GO" id="GO:0009081">
    <property type="term" value="P:branched-chain amino acid metabolic process"/>
    <property type="evidence" value="ECO:0007669"/>
    <property type="project" value="InterPro"/>
</dbReference>
<dbReference type="PANTHER" id="PTHR42825:SF2">
    <property type="entry name" value="BRANCHED-CHAIN-AMINO-ACID AMINOTRANSFERASE 3, CHLOROPLASTIC-RELATED"/>
    <property type="match status" value="1"/>
</dbReference>
<gene>
    <name evidence="7" type="ORF">ASPCADRAFT_394527</name>
</gene>
<evidence type="ECO:0000256" key="3">
    <source>
        <dbReference type="ARBA" id="ARBA00022576"/>
    </source>
</evidence>
<dbReference type="InterPro" id="IPR001544">
    <property type="entry name" value="Aminotrans_IV"/>
</dbReference>
<sequence length="348" mass="37784">MPFAPQFSIIVGAFGHIESSYDRTQGAWSAPKLVEEPYLRVHGLAPGLNYGQQAYEGMKAFRDSSNQIRIFRPRKHAARLAHSASYVSMPSPPEDHFVRCIHLAVSHNAANVPPHDSPAFLYIRPLLFGSGPQLGLSPPSQFTFCVYVQPMDAYLGINPLDAVIVENFDRAAPKGVGSAKIGGNYAPVMRWSERAKYQGYGITLHLDSKTGSEIDEFSSSAFAAIKTNPSGYTTLVVSASRSAIESVTCDCCMAIARSLGWQVEKRPIKYAELSEFSEVMAAGTAVGLVPIQSITHPGKPETIVYKNPQGGPGPACMQLSAILNDIQRGRTQDTFSWCELVSPPPPKP</sequence>
<evidence type="ECO:0000256" key="4">
    <source>
        <dbReference type="ARBA" id="ARBA00022679"/>
    </source>
</evidence>
<comment type="similarity">
    <text evidence="2">Belongs to the class-IV pyridoxal-phosphate-dependent aminotransferase family.</text>
</comment>
<accession>A0A1R3RXN6</accession>
<evidence type="ECO:0000313" key="7">
    <source>
        <dbReference type="EMBL" id="OOF99259.1"/>
    </source>
</evidence>
<proteinExistence type="inferred from homology"/>
<evidence type="ECO:0000256" key="5">
    <source>
        <dbReference type="ARBA" id="ARBA00022898"/>
    </source>
</evidence>
<dbReference type="CDD" id="cd01557">
    <property type="entry name" value="BCAT_beta_family"/>
    <property type="match status" value="1"/>
</dbReference>
<keyword evidence="5" id="KW-0663">Pyridoxal phosphate</keyword>
<protein>
    <submittedName>
        <fullName evidence="7">Uncharacterized protein</fullName>
    </submittedName>
</protein>
<comment type="cofactor">
    <cofactor evidence="1">
        <name>pyridoxal 5'-phosphate</name>
        <dbReference type="ChEBI" id="CHEBI:597326"/>
    </cofactor>
</comment>
<dbReference type="VEuPathDB" id="FungiDB:ASPCADRAFT_394527"/>
<dbReference type="InterPro" id="IPR043132">
    <property type="entry name" value="BCAT-like_C"/>
</dbReference>
<dbReference type="SUPFAM" id="SSF56752">
    <property type="entry name" value="D-aminoacid aminotransferase-like PLP-dependent enzymes"/>
    <property type="match status" value="1"/>
</dbReference>
<name>A0A1R3RXN6_ASPC5</name>
<keyword evidence="4" id="KW-0808">Transferase</keyword>
<evidence type="ECO:0000256" key="6">
    <source>
        <dbReference type="PIRSR" id="PIRSR006468-1"/>
    </source>
</evidence>
<evidence type="ECO:0000313" key="8">
    <source>
        <dbReference type="Proteomes" id="UP000188318"/>
    </source>
</evidence>
<keyword evidence="8" id="KW-1185">Reference proteome</keyword>
<dbReference type="PIRSF" id="PIRSF006468">
    <property type="entry name" value="BCAT1"/>
    <property type="match status" value="1"/>
</dbReference>
<dbReference type="STRING" id="602072.A0A1R3RXN6"/>
<dbReference type="Pfam" id="PF01063">
    <property type="entry name" value="Aminotran_4"/>
    <property type="match status" value="1"/>
</dbReference>
<dbReference type="InterPro" id="IPR033939">
    <property type="entry name" value="BCAT_family"/>
</dbReference>